<gene>
    <name evidence="1" type="ORF">NCTC7307_03833</name>
</gene>
<dbReference type="AntiFam" id="ANF00189">
    <property type="entry name" value="Shadow ORF (opposite fumA)"/>
</dbReference>
<keyword evidence="2" id="KW-1185">Reference proteome</keyword>
<evidence type="ECO:0000313" key="2">
    <source>
        <dbReference type="Proteomes" id="UP000248731"/>
    </source>
</evidence>
<name>A0A2X4WRB9_SALER</name>
<dbReference type="EMBL" id="LS483466">
    <property type="protein sequence ID" value="SQI26474.1"/>
    <property type="molecule type" value="Genomic_DNA"/>
</dbReference>
<protein>
    <submittedName>
        <fullName evidence="1">Uncharacterized protein</fullName>
    </submittedName>
</protein>
<sequence length="85" mass="9321">MALKFFQPDTVLIDFRFDITVGGTGERHCDGAGAAVARQANYADIVGEIFTTKLRANAKFAAGIEQGLFKRSIAERLAQFIPMVR</sequence>
<dbReference type="AlphaFoldDB" id="A0A2X4WRB9"/>
<reference evidence="1 2" key="1">
    <citation type="submission" date="2018-06" db="EMBL/GenBank/DDBJ databases">
        <authorList>
            <consortium name="Pathogen Informatics"/>
            <person name="Doyle S."/>
        </authorList>
    </citation>
    <scope>NUCLEOTIDE SEQUENCE [LARGE SCALE GENOMIC DNA]</scope>
    <source>
        <strain evidence="1 2">NCTC7307</strain>
    </source>
</reference>
<evidence type="ECO:0000313" key="1">
    <source>
        <dbReference type="EMBL" id="SQI26474.1"/>
    </source>
</evidence>
<proteinExistence type="predicted"/>
<accession>A0A2X4WRB9</accession>
<dbReference type="Proteomes" id="UP000248731">
    <property type="component" value="Chromosome 1"/>
</dbReference>
<organism evidence="1 2">
    <name type="scientific">Salmonella enterica subsp. arizonae</name>
    <dbReference type="NCBI Taxonomy" id="59203"/>
    <lineage>
        <taxon>Bacteria</taxon>
        <taxon>Pseudomonadati</taxon>
        <taxon>Pseudomonadota</taxon>
        <taxon>Gammaproteobacteria</taxon>
        <taxon>Enterobacterales</taxon>
        <taxon>Enterobacteriaceae</taxon>
        <taxon>Salmonella</taxon>
    </lineage>
</organism>